<dbReference type="Proteomes" id="UP000265515">
    <property type="component" value="Unassembled WGS sequence"/>
</dbReference>
<dbReference type="EMBL" id="BFEA01000111">
    <property type="protein sequence ID" value="GBG69171.1"/>
    <property type="molecule type" value="Genomic_DNA"/>
</dbReference>
<organism evidence="2 3">
    <name type="scientific">Chara braunii</name>
    <name type="common">Braun's stonewort</name>
    <dbReference type="NCBI Taxonomy" id="69332"/>
    <lineage>
        <taxon>Eukaryota</taxon>
        <taxon>Viridiplantae</taxon>
        <taxon>Streptophyta</taxon>
        <taxon>Charophyceae</taxon>
        <taxon>Charales</taxon>
        <taxon>Characeae</taxon>
        <taxon>Chara</taxon>
    </lineage>
</organism>
<keyword evidence="3" id="KW-1185">Reference proteome</keyword>
<dbReference type="Gramene" id="GBG69171">
    <property type="protein sequence ID" value="GBG69171"/>
    <property type="gene ID" value="CBR_g3871"/>
</dbReference>
<name>A0A388KGJ7_CHABU</name>
<dbReference type="InterPro" id="IPR036291">
    <property type="entry name" value="NAD(P)-bd_dom_sf"/>
</dbReference>
<feature type="region of interest" description="Disordered" evidence="1">
    <location>
        <begin position="54"/>
        <end position="204"/>
    </location>
</feature>
<dbReference type="AlphaFoldDB" id="A0A388KGJ7"/>
<evidence type="ECO:0000313" key="2">
    <source>
        <dbReference type="EMBL" id="GBG69171.1"/>
    </source>
</evidence>
<dbReference type="Gene3D" id="3.40.50.720">
    <property type="entry name" value="NAD(P)-binding Rossmann-like Domain"/>
    <property type="match status" value="1"/>
</dbReference>
<dbReference type="PANTHER" id="PTHR43796">
    <property type="entry name" value="CARBOXYNORSPERMIDINE SYNTHASE"/>
    <property type="match status" value="1"/>
</dbReference>
<dbReference type="STRING" id="69332.A0A388KGJ7"/>
<feature type="compositionally biased region" description="Low complexity" evidence="1">
    <location>
        <begin position="82"/>
        <end position="105"/>
    </location>
</feature>
<dbReference type="PANTHER" id="PTHR43796:SF2">
    <property type="entry name" value="CARBOXYNORSPERMIDINE SYNTHASE"/>
    <property type="match status" value="1"/>
</dbReference>
<feature type="compositionally biased region" description="Basic and acidic residues" evidence="1">
    <location>
        <begin position="54"/>
        <end position="65"/>
    </location>
</feature>
<proteinExistence type="predicted"/>
<sequence length="323" mass="33222">MVMAGALERVAATATASALLTEVCWKRQAAPRGLRRAAQGSDLSILVGRWRHSERPVPSRGDRKWAAGGGAVGRRRSLIVTASSESSSSSSSPRDGSASASSSSPSPSPSPSSPSMTKEPAIANPPSRSSRVPSRGDRKWAAGGGAVGRRRSLIVTASSESSSSSSSPRDGSASASSSSPSPSPSPSSPSMTKEPAIANPPSRSSRVKRVVILGGTGRVGSSVAAAMARLPLVEDGDGGSPSTSKESFSRDGVNGAGARSAFDIVIAGRNRVKGEQVLSMVGGGAEFCECDIDDKQSLARAMDGMYDVPAFFLRQQTRRNFTK</sequence>
<reference evidence="2 3" key="1">
    <citation type="journal article" date="2018" name="Cell">
        <title>The Chara Genome: Secondary Complexity and Implications for Plant Terrestrialization.</title>
        <authorList>
            <person name="Nishiyama T."/>
            <person name="Sakayama H."/>
            <person name="Vries J.D."/>
            <person name="Buschmann H."/>
            <person name="Saint-Marcoux D."/>
            <person name="Ullrich K.K."/>
            <person name="Haas F.B."/>
            <person name="Vanderstraeten L."/>
            <person name="Becker D."/>
            <person name="Lang D."/>
            <person name="Vosolsobe S."/>
            <person name="Rombauts S."/>
            <person name="Wilhelmsson P.K.I."/>
            <person name="Janitza P."/>
            <person name="Kern R."/>
            <person name="Heyl A."/>
            <person name="Rumpler F."/>
            <person name="Villalobos L.I.A.C."/>
            <person name="Clay J.M."/>
            <person name="Skokan R."/>
            <person name="Toyoda A."/>
            <person name="Suzuki Y."/>
            <person name="Kagoshima H."/>
            <person name="Schijlen E."/>
            <person name="Tajeshwar N."/>
            <person name="Catarino B."/>
            <person name="Hetherington A.J."/>
            <person name="Saltykova A."/>
            <person name="Bonnot C."/>
            <person name="Breuninger H."/>
            <person name="Symeonidi A."/>
            <person name="Radhakrishnan G.V."/>
            <person name="Van Nieuwerburgh F."/>
            <person name="Deforce D."/>
            <person name="Chang C."/>
            <person name="Karol K.G."/>
            <person name="Hedrich R."/>
            <person name="Ulvskov P."/>
            <person name="Glockner G."/>
            <person name="Delwiche C.F."/>
            <person name="Petrasek J."/>
            <person name="Van de Peer Y."/>
            <person name="Friml J."/>
            <person name="Beilby M."/>
            <person name="Dolan L."/>
            <person name="Kohara Y."/>
            <person name="Sugano S."/>
            <person name="Fujiyama A."/>
            <person name="Delaux P.-M."/>
            <person name="Quint M."/>
            <person name="TheiBen G."/>
            <person name="Hagemann M."/>
            <person name="Harholt J."/>
            <person name="Dunand C."/>
            <person name="Zachgo S."/>
            <person name="Langdale J."/>
            <person name="Maumus F."/>
            <person name="Straeten D.V.D."/>
            <person name="Gould S.B."/>
            <person name="Rensing S.A."/>
        </authorList>
    </citation>
    <scope>NUCLEOTIDE SEQUENCE [LARGE SCALE GENOMIC DNA]</scope>
    <source>
        <strain evidence="2 3">S276</strain>
    </source>
</reference>
<protein>
    <submittedName>
        <fullName evidence="2">Uncharacterized protein</fullName>
    </submittedName>
</protein>
<comment type="caution">
    <text evidence="2">The sequence shown here is derived from an EMBL/GenBank/DDBJ whole genome shotgun (WGS) entry which is preliminary data.</text>
</comment>
<dbReference type="OrthoDB" id="10268090at2759"/>
<evidence type="ECO:0000313" key="3">
    <source>
        <dbReference type="Proteomes" id="UP000265515"/>
    </source>
</evidence>
<evidence type="ECO:0000256" key="1">
    <source>
        <dbReference type="SAM" id="MobiDB-lite"/>
    </source>
</evidence>
<gene>
    <name evidence="2" type="ORF">CBR_g3871</name>
</gene>
<feature type="compositionally biased region" description="Low complexity" evidence="1">
    <location>
        <begin position="157"/>
        <end position="180"/>
    </location>
</feature>
<accession>A0A388KGJ7</accession>
<feature type="region of interest" description="Disordered" evidence="1">
    <location>
        <begin position="234"/>
        <end position="253"/>
    </location>
</feature>
<dbReference type="SUPFAM" id="SSF51735">
    <property type="entry name" value="NAD(P)-binding Rossmann-fold domains"/>
    <property type="match status" value="1"/>
</dbReference>